<protein>
    <recommendedName>
        <fullName evidence="5">Fibronectin type-III domain-containing protein</fullName>
    </recommendedName>
</protein>
<sequence length="135" mass="13526">MVAGAVAIAVEPVSAAWSDPEYAQASVTAARVAPAVPGTCAGGLLAITFTWTAPVSVSPAPTSYLVHVRDTTGAIVQTATRTPAQGLSYSSLALLGGGTAYTFDVTAMYANGWGSTTIVGDAVVYALGATCAWRA</sequence>
<keyword evidence="1" id="KW-0378">Hydrolase</keyword>
<evidence type="ECO:0000256" key="2">
    <source>
        <dbReference type="ARBA" id="ARBA00023326"/>
    </source>
</evidence>
<evidence type="ECO:0000313" key="4">
    <source>
        <dbReference type="Proteomes" id="UP000198822"/>
    </source>
</evidence>
<dbReference type="GO" id="GO:0000272">
    <property type="term" value="P:polysaccharide catabolic process"/>
    <property type="evidence" value="ECO:0007669"/>
    <property type="project" value="UniProtKB-KW"/>
</dbReference>
<organism evidence="3 4">
    <name type="scientific">Agrococcus jejuensis</name>
    <dbReference type="NCBI Taxonomy" id="399736"/>
    <lineage>
        <taxon>Bacteria</taxon>
        <taxon>Bacillati</taxon>
        <taxon>Actinomycetota</taxon>
        <taxon>Actinomycetes</taxon>
        <taxon>Micrococcales</taxon>
        <taxon>Microbacteriaceae</taxon>
        <taxon>Agrococcus</taxon>
    </lineage>
</organism>
<dbReference type="Gene3D" id="2.60.40.10">
    <property type="entry name" value="Immunoglobulins"/>
    <property type="match status" value="1"/>
</dbReference>
<keyword evidence="2" id="KW-0624">Polysaccharide degradation</keyword>
<keyword evidence="4" id="KW-1185">Reference proteome</keyword>
<dbReference type="STRING" id="399736.SAMN04489720_0634"/>
<dbReference type="AlphaFoldDB" id="A0A1G8B2T7"/>
<proteinExistence type="predicted"/>
<dbReference type="Proteomes" id="UP000198822">
    <property type="component" value="Chromosome I"/>
</dbReference>
<dbReference type="EMBL" id="LT629695">
    <property type="protein sequence ID" value="SDH27445.1"/>
    <property type="molecule type" value="Genomic_DNA"/>
</dbReference>
<name>A0A1G8B2T7_9MICO</name>
<accession>A0A1G8B2T7</accession>
<evidence type="ECO:0000313" key="3">
    <source>
        <dbReference type="EMBL" id="SDH27445.1"/>
    </source>
</evidence>
<gene>
    <name evidence="3" type="ORF">SAMN04489720_0634</name>
</gene>
<dbReference type="CDD" id="cd00063">
    <property type="entry name" value="FN3"/>
    <property type="match status" value="1"/>
</dbReference>
<dbReference type="InterPro" id="IPR036116">
    <property type="entry name" value="FN3_sf"/>
</dbReference>
<keyword evidence="1" id="KW-0326">Glycosidase</keyword>
<evidence type="ECO:0008006" key="5">
    <source>
        <dbReference type="Google" id="ProtNLM"/>
    </source>
</evidence>
<dbReference type="InterPro" id="IPR013783">
    <property type="entry name" value="Ig-like_fold"/>
</dbReference>
<evidence type="ECO:0000256" key="1">
    <source>
        <dbReference type="ARBA" id="ARBA00023295"/>
    </source>
</evidence>
<keyword evidence="2" id="KW-0119">Carbohydrate metabolism</keyword>
<reference evidence="4" key="1">
    <citation type="submission" date="2016-10" db="EMBL/GenBank/DDBJ databases">
        <authorList>
            <person name="Varghese N."/>
            <person name="Submissions S."/>
        </authorList>
    </citation>
    <scope>NUCLEOTIDE SEQUENCE [LARGE SCALE GENOMIC DNA]</scope>
    <source>
        <strain evidence="4">DSM 22002</strain>
    </source>
</reference>
<dbReference type="SUPFAM" id="SSF49265">
    <property type="entry name" value="Fibronectin type III"/>
    <property type="match status" value="1"/>
</dbReference>
<dbReference type="InterPro" id="IPR003961">
    <property type="entry name" value="FN3_dom"/>
</dbReference>
<dbReference type="GO" id="GO:0016798">
    <property type="term" value="F:hydrolase activity, acting on glycosyl bonds"/>
    <property type="evidence" value="ECO:0007669"/>
    <property type="project" value="UniProtKB-KW"/>
</dbReference>